<dbReference type="NCBIfam" id="TIGR00423">
    <property type="entry name" value="CofH family radical SAM protein"/>
    <property type="match status" value="1"/>
</dbReference>
<keyword evidence="11" id="KW-1185">Reference proteome</keyword>
<reference evidence="10 11" key="1">
    <citation type="submission" date="2018-08" db="EMBL/GenBank/DDBJ databases">
        <title>Chitinophagaceae sp. K23C18032701, a novel bacterium isolated from forest soil.</title>
        <authorList>
            <person name="Wang C."/>
        </authorList>
    </citation>
    <scope>NUCLEOTIDE SEQUENCE [LARGE SCALE GENOMIC DNA]</scope>
    <source>
        <strain evidence="10 11">K23C18032701</strain>
    </source>
</reference>
<keyword evidence="6" id="KW-0808">Transferase</keyword>
<dbReference type="AlphaFoldDB" id="A0A3E1NJB4"/>
<dbReference type="SFLD" id="SFLDG01064">
    <property type="entry name" value="F420__menaquinone_cofactor_bio"/>
    <property type="match status" value="1"/>
</dbReference>
<evidence type="ECO:0000256" key="4">
    <source>
        <dbReference type="ARBA" id="ARBA00023004"/>
    </source>
</evidence>
<dbReference type="PIRSF" id="PIRSF004762">
    <property type="entry name" value="CHP00423"/>
    <property type="match status" value="1"/>
</dbReference>
<comment type="catalytic activity">
    <reaction evidence="6">
        <text>3-[(1-carboxyvinyl)-oxy]benzoate + S-adenosyl-L-methionine + H2O = 6-amino-6-deoxyfutalosine + hydrogencarbonate + L-methionine + H(+)</text>
        <dbReference type="Rhea" id="RHEA:33075"/>
        <dbReference type="ChEBI" id="CHEBI:15377"/>
        <dbReference type="ChEBI" id="CHEBI:15378"/>
        <dbReference type="ChEBI" id="CHEBI:17544"/>
        <dbReference type="ChEBI" id="CHEBI:57844"/>
        <dbReference type="ChEBI" id="CHEBI:59789"/>
        <dbReference type="ChEBI" id="CHEBI:64286"/>
        <dbReference type="ChEBI" id="CHEBI:76981"/>
        <dbReference type="EC" id="2.5.1.120"/>
    </reaction>
</comment>
<comment type="similarity">
    <text evidence="6">Belongs to the radical SAM superfamily. MqnE family.</text>
</comment>
<dbReference type="RefSeq" id="WP_116847259.1">
    <property type="nucleotide sequence ID" value="NZ_QTJU01000003.1"/>
</dbReference>
<dbReference type="NCBIfam" id="TIGR03700">
    <property type="entry name" value="mena_SCO4494"/>
    <property type="match status" value="1"/>
</dbReference>
<dbReference type="UniPathway" id="UPA00079"/>
<accession>A0A3E1NJB4</accession>
<dbReference type="GO" id="GO:0102573">
    <property type="term" value="F:aminodeoxyfutalosine synthase activity"/>
    <property type="evidence" value="ECO:0007669"/>
    <property type="project" value="UniProtKB-EC"/>
</dbReference>
<evidence type="ECO:0000256" key="8">
    <source>
        <dbReference type="PIRSR" id="PIRSR004762-2"/>
    </source>
</evidence>
<evidence type="ECO:0000259" key="9">
    <source>
        <dbReference type="PROSITE" id="PS51918"/>
    </source>
</evidence>
<dbReference type="InterPro" id="IPR034405">
    <property type="entry name" value="F420"/>
</dbReference>
<evidence type="ECO:0000256" key="6">
    <source>
        <dbReference type="HAMAP-Rule" id="MF_00993"/>
    </source>
</evidence>
<keyword evidence="4 6" id="KW-0408">Iron</keyword>
<dbReference type="Pfam" id="PF19288">
    <property type="entry name" value="CofH_C"/>
    <property type="match status" value="1"/>
</dbReference>
<dbReference type="InterPro" id="IPR007197">
    <property type="entry name" value="rSAM"/>
</dbReference>
<dbReference type="InterPro" id="IPR020050">
    <property type="entry name" value="FO_synthase_su2"/>
</dbReference>
<evidence type="ECO:0000256" key="1">
    <source>
        <dbReference type="ARBA" id="ARBA00022485"/>
    </source>
</evidence>
<dbReference type="InterPro" id="IPR013785">
    <property type="entry name" value="Aldolase_TIM"/>
</dbReference>
<dbReference type="GO" id="GO:0005506">
    <property type="term" value="F:iron ion binding"/>
    <property type="evidence" value="ECO:0007669"/>
    <property type="project" value="UniProtKB-UniRule"/>
</dbReference>
<evidence type="ECO:0000256" key="2">
    <source>
        <dbReference type="ARBA" id="ARBA00022691"/>
    </source>
</evidence>
<dbReference type="InterPro" id="IPR022432">
    <property type="entry name" value="MqnE"/>
</dbReference>
<dbReference type="Proteomes" id="UP000261284">
    <property type="component" value="Unassembled WGS sequence"/>
</dbReference>
<comment type="caution">
    <text evidence="10">The sequence shown here is derived from an EMBL/GenBank/DDBJ whole genome shotgun (WGS) entry which is preliminary data.</text>
</comment>
<dbReference type="SUPFAM" id="SSF102114">
    <property type="entry name" value="Radical SAM enzymes"/>
    <property type="match status" value="1"/>
</dbReference>
<dbReference type="SFLD" id="SFLDS00029">
    <property type="entry name" value="Radical_SAM"/>
    <property type="match status" value="1"/>
</dbReference>
<evidence type="ECO:0000256" key="3">
    <source>
        <dbReference type="ARBA" id="ARBA00022723"/>
    </source>
</evidence>
<dbReference type="HAMAP" id="MF_00993">
    <property type="entry name" value="MqnE"/>
    <property type="match status" value="1"/>
</dbReference>
<dbReference type="PROSITE" id="PS51918">
    <property type="entry name" value="RADICAL_SAM"/>
    <property type="match status" value="1"/>
</dbReference>
<dbReference type="Gene3D" id="3.20.20.70">
    <property type="entry name" value="Aldolase class I"/>
    <property type="match status" value="1"/>
</dbReference>
<dbReference type="GO" id="GO:0051539">
    <property type="term" value="F:4 iron, 4 sulfur cluster binding"/>
    <property type="evidence" value="ECO:0007669"/>
    <property type="project" value="UniProtKB-KW"/>
</dbReference>
<feature type="binding site" evidence="8">
    <location>
        <position position="86"/>
    </location>
    <ligand>
        <name>S-adenosyl-L-methionine</name>
        <dbReference type="ChEBI" id="CHEBI:59789"/>
    </ligand>
</feature>
<feature type="domain" description="Radical SAM core" evidence="9">
    <location>
        <begin position="66"/>
        <end position="300"/>
    </location>
</feature>
<dbReference type="CDD" id="cd01335">
    <property type="entry name" value="Radical_SAM"/>
    <property type="match status" value="1"/>
</dbReference>
<feature type="binding site" evidence="6 7">
    <location>
        <position position="87"/>
    </location>
    <ligand>
        <name>[4Fe-4S] cluster</name>
        <dbReference type="ChEBI" id="CHEBI:49883"/>
        <note>4Fe-4S-S-AdoMet</note>
    </ligand>
</feature>
<keyword evidence="3 6" id="KW-0479">Metal-binding</keyword>
<evidence type="ECO:0000256" key="7">
    <source>
        <dbReference type="PIRSR" id="PIRSR004762-1"/>
    </source>
</evidence>
<proteinExistence type="inferred from homology"/>
<gene>
    <name evidence="6" type="primary">mqnE</name>
    <name evidence="10" type="ORF">DXN05_10755</name>
</gene>
<dbReference type="Pfam" id="PF04055">
    <property type="entry name" value="Radical_SAM"/>
    <property type="match status" value="1"/>
</dbReference>
<comment type="pathway">
    <text evidence="6">Quinol/quinone metabolism; menaquinone biosynthesis.</text>
</comment>
<dbReference type="PANTHER" id="PTHR43076">
    <property type="entry name" value="FO SYNTHASE (COFH)"/>
    <property type="match status" value="1"/>
</dbReference>
<dbReference type="EC" id="2.5.1.120" evidence="6"/>
<comment type="function">
    <text evidence="6">Radical SAM enzyme that catalyzes the addition of the adenosyl radical to the double bond of 3-[(1-carboxyvinyl)oxy]benzoate, leading to aminodeoxyfutalosine (AFL), a key intermediate in the formation of menaquinone (MK, vitamin K2) from chorismate.</text>
</comment>
<feature type="binding site" evidence="8">
    <location>
        <position position="193"/>
    </location>
    <ligand>
        <name>S-adenosyl-L-methionine</name>
        <dbReference type="ChEBI" id="CHEBI:59789"/>
    </ligand>
</feature>
<evidence type="ECO:0000313" key="11">
    <source>
        <dbReference type="Proteomes" id="UP000261284"/>
    </source>
</evidence>
<organism evidence="10 11">
    <name type="scientific">Deminuibacter soli</name>
    <dbReference type="NCBI Taxonomy" id="2291815"/>
    <lineage>
        <taxon>Bacteria</taxon>
        <taxon>Pseudomonadati</taxon>
        <taxon>Bacteroidota</taxon>
        <taxon>Chitinophagia</taxon>
        <taxon>Chitinophagales</taxon>
        <taxon>Chitinophagaceae</taxon>
        <taxon>Deminuibacter</taxon>
    </lineage>
</organism>
<keyword evidence="5 6" id="KW-0411">Iron-sulfur</keyword>
<dbReference type="OrthoDB" id="9802027at2"/>
<dbReference type="PANTHER" id="PTHR43076:SF7">
    <property type="entry name" value="AMINODEOXYFUTALOSINE SYNTHASE"/>
    <property type="match status" value="1"/>
</dbReference>
<keyword evidence="1 6" id="KW-0004">4Fe-4S</keyword>
<dbReference type="SFLD" id="SFLDG01389">
    <property type="entry name" value="menaquinone_synthsis_involved"/>
    <property type="match status" value="1"/>
</dbReference>
<dbReference type="GO" id="GO:0044689">
    <property type="term" value="F:7,8-didemethyl-8-hydroxy-5-deazariboflavin synthase activity"/>
    <property type="evidence" value="ECO:0007669"/>
    <property type="project" value="TreeGrafter"/>
</dbReference>
<keyword evidence="6" id="KW-0474">Menaquinone biosynthesis</keyword>
<evidence type="ECO:0000313" key="10">
    <source>
        <dbReference type="EMBL" id="RFM28013.1"/>
    </source>
</evidence>
<comment type="cofactor">
    <cofactor evidence="6 7">
        <name>[4Fe-4S] cluster</name>
        <dbReference type="ChEBI" id="CHEBI:49883"/>
    </cofactor>
    <text evidence="6 7">Binds 1 [4Fe-4S] cluster. The cluster is coordinated with 3 cysteines and an exchangeable S-adenosyl-L-methionine.</text>
</comment>
<dbReference type="InterPro" id="IPR058240">
    <property type="entry name" value="rSAM_sf"/>
</dbReference>
<protein>
    <recommendedName>
        <fullName evidence="6">Aminodeoxyfutalosine synthase</fullName>
        <shortName evidence="6">AFL synthase</shortName>
        <shortName evidence="6">Aminofutalosine synthase</shortName>
        <ecNumber evidence="6">2.5.1.120</ecNumber>
    </recommendedName>
    <alternativeName>
        <fullName evidence="6">Menaquinone biosynthetic enzyme MqnE</fullName>
    </alternativeName>
</protein>
<dbReference type="InterPro" id="IPR045567">
    <property type="entry name" value="CofH/MnqC-like_C"/>
</dbReference>
<dbReference type="EMBL" id="QTJU01000003">
    <property type="protein sequence ID" value="RFM28013.1"/>
    <property type="molecule type" value="Genomic_DNA"/>
</dbReference>
<keyword evidence="2 6" id="KW-0949">S-adenosyl-L-methionine</keyword>
<feature type="binding site" evidence="6 7">
    <location>
        <position position="80"/>
    </location>
    <ligand>
        <name>[4Fe-4S] cluster</name>
        <dbReference type="ChEBI" id="CHEBI:49883"/>
        <note>4Fe-4S-S-AdoMet</note>
    </ligand>
</feature>
<evidence type="ECO:0000256" key="5">
    <source>
        <dbReference type="ARBA" id="ARBA00023014"/>
    </source>
</evidence>
<feature type="binding site" evidence="6 7">
    <location>
        <position position="84"/>
    </location>
    <ligand>
        <name>[4Fe-4S] cluster</name>
        <dbReference type="ChEBI" id="CHEBI:49883"/>
        <note>4Fe-4S-S-AdoMet</note>
    </ligand>
</feature>
<dbReference type="GO" id="GO:0009234">
    <property type="term" value="P:menaquinone biosynthetic process"/>
    <property type="evidence" value="ECO:0007669"/>
    <property type="project" value="UniProtKB-UniRule"/>
</dbReference>
<dbReference type="SFLD" id="SFLDF00343">
    <property type="entry name" value="aminofutalosine_synthase_(mqnE"/>
    <property type="match status" value="1"/>
</dbReference>
<name>A0A3E1NJB4_9BACT</name>
<sequence length="392" mass="44754">MFTVSADPKTIVSATADPYLKNIGDKILAGERITADEGLALFENGSLPFVGALANWVRQQKHGNKTYFNRNFHIEPTNVCVFSCKFCSYSRLYAHRDEGWELSIAQMLDIVKKYDGKPVTEVHIVGGVHPKMNLEFFCELIRKIREHRPDLHIKGFTAVELDYMFRKAKLTVEQGMKQLHDAGLQSMPGGGAEIFHPDIRSQICDDKVDADGWLNIHRAAHNLGMHTNATMLYGHLEQYWHRIDHMERLRQLQDETGGFNTFIPLKFRNKDNEMSHVAESSVIEDMKLYAIARLYMDNFPHLKAYWPMLGRKNAQLTLSFGVNDLDGTIDDTTKIYSMAGSEEQTPSLSTAQLVALIKQVKREPVERDTLYNVVKNYADIDLAELEQNPIYN</sequence>